<reference evidence="2" key="1">
    <citation type="submission" date="2020-10" db="EMBL/GenBank/DDBJ databases">
        <authorList>
            <person name="Gilroy R."/>
        </authorList>
    </citation>
    <scope>NUCLEOTIDE SEQUENCE</scope>
    <source>
        <strain evidence="2">10037</strain>
    </source>
</reference>
<sequence>MAVKFRFGWSRTVLAVYLLLLAVTYILMRKGVAGEVFTGIVFSWQLLVMFLGLARLSTKPVALGIVLVFLGAFTMLPLFTDVFPGLSGLVSDKSFWIVVPIFVAAVILVSEFLRIRRRVARKKLLPAVQSGLGEDGTLYEKTSFSSRHSIVEGGEVSGGTVSVIAGSMELDLSRCALAEGISVLEVNVTGGSLTVVMPRDWYMEMQVYCLFGKSKDRREALVRDISKSLLIKGNVTLGKVIVKEQD</sequence>
<name>A0A9D9I4R6_9BACT</name>
<feature type="transmembrane region" description="Helical" evidence="1">
    <location>
        <begin position="34"/>
        <end position="54"/>
    </location>
</feature>
<comment type="caution">
    <text evidence="2">The sequence shown here is derived from an EMBL/GenBank/DDBJ whole genome shotgun (WGS) entry which is preliminary data.</text>
</comment>
<evidence type="ECO:0000256" key="1">
    <source>
        <dbReference type="SAM" id="Phobius"/>
    </source>
</evidence>
<organism evidence="2 3">
    <name type="scientific">Candidatus Merdivivens pullistercoris</name>
    <dbReference type="NCBI Taxonomy" id="2840873"/>
    <lineage>
        <taxon>Bacteria</taxon>
        <taxon>Pseudomonadati</taxon>
        <taxon>Bacteroidota</taxon>
        <taxon>Bacteroidia</taxon>
        <taxon>Bacteroidales</taxon>
        <taxon>Muribaculaceae</taxon>
        <taxon>Muribaculaceae incertae sedis</taxon>
        <taxon>Candidatus Merdivivens</taxon>
    </lineage>
</organism>
<evidence type="ECO:0000313" key="3">
    <source>
        <dbReference type="Proteomes" id="UP000823597"/>
    </source>
</evidence>
<dbReference type="AlphaFoldDB" id="A0A9D9I4R6"/>
<keyword evidence="1" id="KW-0812">Transmembrane</keyword>
<feature type="transmembrane region" description="Helical" evidence="1">
    <location>
        <begin position="12"/>
        <end position="28"/>
    </location>
</feature>
<gene>
    <name evidence="2" type="ORF">IAB93_08250</name>
</gene>
<dbReference type="Proteomes" id="UP000823597">
    <property type="component" value="Unassembled WGS sequence"/>
</dbReference>
<keyword evidence="1" id="KW-0472">Membrane</keyword>
<accession>A0A9D9I4R6</accession>
<evidence type="ECO:0008006" key="4">
    <source>
        <dbReference type="Google" id="ProtNLM"/>
    </source>
</evidence>
<proteinExistence type="predicted"/>
<feature type="transmembrane region" description="Helical" evidence="1">
    <location>
        <begin position="61"/>
        <end position="79"/>
    </location>
</feature>
<protein>
    <recommendedName>
        <fullName evidence="4">Cell wall-active antibiotics response LiaF-like C-terminal domain-containing protein</fullName>
    </recommendedName>
</protein>
<keyword evidence="1" id="KW-1133">Transmembrane helix</keyword>
<dbReference type="EMBL" id="JADIME010000085">
    <property type="protein sequence ID" value="MBO8465966.1"/>
    <property type="molecule type" value="Genomic_DNA"/>
</dbReference>
<feature type="transmembrane region" description="Helical" evidence="1">
    <location>
        <begin position="94"/>
        <end position="113"/>
    </location>
</feature>
<reference evidence="2" key="2">
    <citation type="journal article" date="2021" name="PeerJ">
        <title>Extensive microbial diversity within the chicken gut microbiome revealed by metagenomics and culture.</title>
        <authorList>
            <person name="Gilroy R."/>
            <person name="Ravi A."/>
            <person name="Getino M."/>
            <person name="Pursley I."/>
            <person name="Horton D.L."/>
            <person name="Alikhan N.F."/>
            <person name="Baker D."/>
            <person name="Gharbi K."/>
            <person name="Hall N."/>
            <person name="Watson M."/>
            <person name="Adriaenssens E.M."/>
            <person name="Foster-Nyarko E."/>
            <person name="Jarju S."/>
            <person name="Secka A."/>
            <person name="Antonio M."/>
            <person name="Oren A."/>
            <person name="Chaudhuri R.R."/>
            <person name="La Ragione R."/>
            <person name="Hildebrand F."/>
            <person name="Pallen M.J."/>
        </authorList>
    </citation>
    <scope>NUCLEOTIDE SEQUENCE</scope>
    <source>
        <strain evidence="2">10037</strain>
    </source>
</reference>
<evidence type="ECO:0000313" key="2">
    <source>
        <dbReference type="EMBL" id="MBO8465966.1"/>
    </source>
</evidence>